<name>A0AAX2SRL6_LIMRT</name>
<dbReference type="EMBL" id="SRKR01000019">
    <property type="protein sequence ID" value="TGB09823.1"/>
    <property type="molecule type" value="Genomic_DNA"/>
</dbReference>
<evidence type="ECO:0000313" key="2">
    <source>
        <dbReference type="EMBL" id="TGB09823.1"/>
    </source>
</evidence>
<accession>A0AAX2SRL6</accession>
<keyword evidence="1" id="KW-1133">Transmembrane helix</keyword>
<reference evidence="2" key="1">
    <citation type="journal article" date="2019" name="Cell Metab.">
        <title>Nutrient sensing in CD11c cells alters the gut microbiome to regulate food intake and body mass.</title>
        <authorList>
            <person name="Chagwedera N.D."/>
            <person name="Ang Q.Y."/>
            <person name="Bisanz J.E."/>
            <person name="Leong Y.A."/>
            <person name="Ganeshan K."/>
            <person name="Cai J."/>
            <person name="Patterson A.D."/>
            <person name="Turnbaugh P.J."/>
            <person name="Chawla A."/>
        </authorList>
    </citation>
    <scope>NUCLEOTIDE SEQUENCE</scope>
    <source>
        <strain evidence="2">I8-5</strain>
    </source>
</reference>
<sequence>MKGDEGMSKLIALIVGAWIMYCSMIGSYDGAMAILAVYLLLVVLDPLNKKGTTAVNSRTDK</sequence>
<evidence type="ECO:0000313" key="3">
    <source>
        <dbReference type="Proteomes" id="UP000297521"/>
    </source>
</evidence>
<gene>
    <name evidence="2" type="ORF">E5F87_09295</name>
</gene>
<reference evidence="2" key="2">
    <citation type="submission" date="2019-04" db="EMBL/GenBank/DDBJ databases">
        <authorList>
            <person name="Bisanz J.E."/>
            <person name="Chagwedera N.D."/>
            <person name="Chawla A."/>
            <person name="Turnbaugh P.J."/>
        </authorList>
    </citation>
    <scope>NUCLEOTIDE SEQUENCE</scope>
    <source>
        <strain evidence="2">I8-5</strain>
    </source>
</reference>
<comment type="caution">
    <text evidence="2">The sequence shown here is derived from an EMBL/GenBank/DDBJ whole genome shotgun (WGS) entry which is preliminary data.</text>
</comment>
<dbReference type="Proteomes" id="UP000297521">
    <property type="component" value="Unassembled WGS sequence"/>
</dbReference>
<dbReference type="GeneID" id="77192162"/>
<protein>
    <submittedName>
        <fullName evidence="2">Uncharacterized protein</fullName>
    </submittedName>
</protein>
<dbReference type="AlphaFoldDB" id="A0AAX2SRL6"/>
<feature type="transmembrane region" description="Helical" evidence="1">
    <location>
        <begin position="12"/>
        <end position="41"/>
    </location>
</feature>
<organism evidence="2 3">
    <name type="scientific">Limosilactobacillus reuteri</name>
    <name type="common">Lactobacillus reuteri</name>
    <dbReference type="NCBI Taxonomy" id="1598"/>
    <lineage>
        <taxon>Bacteria</taxon>
        <taxon>Bacillati</taxon>
        <taxon>Bacillota</taxon>
        <taxon>Bacilli</taxon>
        <taxon>Lactobacillales</taxon>
        <taxon>Lactobacillaceae</taxon>
        <taxon>Limosilactobacillus</taxon>
    </lineage>
</organism>
<proteinExistence type="predicted"/>
<keyword evidence="1" id="KW-0812">Transmembrane</keyword>
<evidence type="ECO:0000256" key="1">
    <source>
        <dbReference type="SAM" id="Phobius"/>
    </source>
</evidence>
<keyword evidence="1" id="KW-0472">Membrane</keyword>
<dbReference type="RefSeq" id="WP_135350279.1">
    <property type="nucleotide sequence ID" value="NZ_PUXG01000020.1"/>
</dbReference>